<dbReference type="EMBL" id="CP038015">
    <property type="protein sequence ID" value="QBP40299.1"/>
    <property type="molecule type" value="Genomic_DNA"/>
</dbReference>
<dbReference type="KEGG" id="panc:E2636_03655"/>
<reference evidence="2 3" key="1">
    <citation type="submission" date="2019-03" db="EMBL/GenBank/DDBJ databases">
        <title>Complete genome sequence of Paenisporosarcina antarctica CGMCC 1.6503T.</title>
        <authorList>
            <person name="Rong J.-C."/>
            <person name="Chi N.-Y."/>
            <person name="Zhang Q.-F."/>
        </authorList>
    </citation>
    <scope>NUCLEOTIDE SEQUENCE [LARGE SCALE GENOMIC DNA]</scope>
    <source>
        <strain evidence="2 3">CGMCC 1.6503</strain>
    </source>
</reference>
<dbReference type="GO" id="GO:0006633">
    <property type="term" value="P:fatty acid biosynthetic process"/>
    <property type="evidence" value="ECO:0007669"/>
    <property type="project" value="TreeGrafter"/>
</dbReference>
<protein>
    <recommendedName>
        <fullName evidence="1">MaoC-like domain-containing protein</fullName>
    </recommendedName>
</protein>
<dbReference type="Proteomes" id="UP000294292">
    <property type="component" value="Chromosome"/>
</dbReference>
<feature type="domain" description="MaoC-like" evidence="1">
    <location>
        <begin position="23"/>
        <end position="114"/>
    </location>
</feature>
<name>A0A4P6ZW74_9BACL</name>
<dbReference type="InterPro" id="IPR050965">
    <property type="entry name" value="UPF0336/Enoyl-CoA_hydratase"/>
</dbReference>
<dbReference type="PANTHER" id="PTHR43437">
    <property type="entry name" value="HYDROXYACYL-THIOESTER DEHYDRATASE TYPE 2, MITOCHONDRIAL-RELATED"/>
    <property type="match status" value="1"/>
</dbReference>
<dbReference type="Gene3D" id="3.10.129.10">
    <property type="entry name" value="Hotdog Thioesterase"/>
    <property type="match status" value="1"/>
</dbReference>
<dbReference type="RefSeq" id="WP_134209034.1">
    <property type="nucleotide sequence ID" value="NZ_CP038015.1"/>
</dbReference>
<dbReference type="InterPro" id="IPR029069">
    <property type="entry name" value="HotDog_dom_sf"/>
</dbReference>
<dbReference type="OrthoDB" id="9801625at2"/>
<keyword evidence="3" id="KW-1185">Reference proteome</keyword>
<evidence type="ECO:0000259" key="1">
    <source>
        <dbReference type="Pfam" id="PF01575"/>
    </source>
</evidence>
<evidence type="ECO:0000313" key="2">
    <source>
        <dbReference type="EMBL" id="QBP40299.1"/>
    </source>
</evidence>
<sequence length="138" mass="15309">MNTLFDIEVGHSLETISIKNVPSIWITRYAEVSKDFNPIHIDQEAAQQKGFDQPIVHGMLTMGFTGRILSSYMNAHLLIEQMNVMFLAPLQVGEGVELTGVVKEKSVAEVKVEVTGMSSSGHRVIRGEIVVKNRKINS</sequence>
<dbReference type="PANTHER" id="PTHR43437:SF3">
    <property type="entry name" value="HYDROXYACYL-THIOESTER DEHYDRATASE TYPE 2, MITOCHONDRIAL"/>
    <property type="match status" value="1"/>
</dbReference>
<dbReference type="GO" id="GO:0019171">
    <property type="term" value="F:(3R)-hydroxyacyl-[acyl-carrier-protein] dehydratase activity"/>
    <property type="evidence" value="ECO:0007669"/>
    <property type="project" value="TreeGrafter"/>
</dbReference>
<evidence type="ECO:0000313" key="3">
    <source>
        <dbReference type="Proteomes" id="UP000294292"/>
    </source>
</evidence>
<dbReference type="SUPFAM" id="SSF54637">
    <property type="entry name" value="Thioesterase/thiol ester dehydrase-isomerase"/>
    <property type="match status" value="1"/>
</dbReference>
<organism evidence="2 3">
    <name type="scientific">Paenisporosarcina antarctica</name>
    <dbReference type="NCBI Taxonomy" id="417367"/>
    <lineage>
        <taxon>Bacteria</taxon>
        <taxon>Bacillati</taxon>
        <taxon>Bacillota</taxon>
        <taxon>Bacilli</taxon>
        <taxon>Bacillales</taxon>
        <taxon>Caryophanaceae</taxon>
        <taxon>Paenisporosarcina</taxon>
    </lineage>
</organism>
<dbReference type="InterPro" id="IPR002539">
    <property type="entry name" value="MaoC-like_dom"/>
</dbReference>
<dbReference type="AlphaFoldDB" id="A0A4P6ZW74"/>
<proteinExistence type="predicted"/>
<accession>A0A4P6ZW74</accession>
<dbReference type="Pfam" id="PF01575">
    <property type="entry name" value="MaoC_dehydratas"/>
    <property type="match status" value="1"/>
</dbReference>
<gene>
    <name evidence="2" type="ORF">E2636_03655</name>
</gene>